<dbReference type="PROSITE" id="PS50990">
    <property type="entry name" value="PEPTIDASE_C39"/>
    <property type="match status" value="1"/>
</dbReference>
<dbReference type="OrthoDB" id="5505234at2"/>
<dbReference type="KEGG" id="llu:AKJ09_00150"/>
<gene>
    <name evidence="3" type="ORF">AKJ09_00150</name>
</gene>
<accession>A0A0K1PJA8</accession>
<dbReference type="SMART" id="SM00028">
    <property type="entry name" value="TPR"/>
    <property type="match status" value="8"/>
</dbReference>
<dbReference type="InterPro" id="IPR011990">
    <property type="entry name" value="TPR-like_helical_dom_sf"/>
</dbReference>
<dbReference type="GO" id="GO:0008233">
    <property type="term" value="F:peptidase activity"/>
    <property type="evidence" value="ECO:0007669"/>
    <property type="project" value="InterPro"/>
</dbReference>
<dbReference type="GO" id="GO:0016020">
    <property type="term" value="C:membrane"/>
    <property type="evidence" value="ECO:0007669"/>
    <property type="project" value="InterPro"/>
</dbReference>
<dbReference type="GO" id="GO:0006508">
    <property type="term" value="P:proteolysis"/>
    <property type="evidence" value="ECO:0007669"/>
    <property type="project" value="InterPro"/>
</dbReference>
<protein>
    <submittedName>
        <fullName evidence="3">TPR repeat-containing protein</fullName>
    </submittedName>
</protein>
<evidence type="ECO:0000256" key="1">
    <source>
        <dbReference type="PROSITE-ProRule" id="PRU00339"/>
    </source>
</evidence>
<evidence type="ECO:0000313" key="4">
    <source>
        <dbReference type="Proteomes" id="UP000064967"/>
    </source>
</evidence>
<dbReference type="Pfam" id="PF13529">
    <property type="entry name" value="Peptidase_C39_2"/>
    <property type="match status" value="1"/>
</dbReference>
<dbReference type="GO" id="GO:0005524">
    <property type="term" value="F:ATP binding"/>
    <property type="evidence" value="ECO:0007669"/>
    <property type="project" value="InterPro"/>
</dbReference>
<evidence type="ECO:0000259" key="2">
    <source>
        <dbReference type="PROSITE" id="PS50990"/>
    </source>
</evidence>
<dbReference type="RefSeq" id="WP_146645098.1">
    <property type="nucleotide sequence ID" value="NZ_CP012333.1"/>
</dbReference>
<dbReference type="Pfam" id="PF13432">
    <property type="entry name" value="TPR_16"/>
    <property type="match status" value="3"/>
</dbReference>
<dbReference type="InterPro" id="IPR039564">
    <property type="entry name" value="Peptidase_C39-like"/>
</dbReference>
<feature type="repeat" description="TPR" evidence="1">
    <location>
        <begin position="563"/>
        <end position="596"/>
    </location>
</feature>
<dbReference type="PROSITE" id="PS50005">
    <property type="entry name" value="TPR"/>
    <property type="match status" value="3"/>
</dbReference>
<dbReference type="EMBL" id="CP012333">
    <property type="protein sequence ID" value="AKU93486.1"/>
    <property type="molecule type" value="Genomic_DNA"/>
</dbReference>
<dbReference type="InterPro" id="IPR019734">
    <property type="entry name" value="TPR_rpt"/>
</dbReference>
<dbReference type="PANTHER" id="PTHR12558:SF13">
    <property type="entry name" value="CELL DIVISION CYCLE PROTEIN 27 HOMOLOG"/>
    <property type="match status" value="1"/>
</dbReference>
<name>A0A0K1PJA8_9BACT</name>
<reference evidence="3 4" key="1">
    <citation type="submission" date="2015-08" db="EMBL/GenBank/DDBJ databases">
        <authorList>
            <person name="Babu N.S."/>
            <person name="Beckwith C.J."/>
            <person name="Beseler K.G."/>
            <person name="Brison A."/>
            <person name="Carone J.V."/>
            <person name="Caskin T.P."/>
            <person name="Diamond M."/>
            <person name="Durham M.E."/>
            <person name="Foxe J.M."/>
            <person name="Go M."/>
            <person name="Henderson B.A."/>
            <person name="Jones I.B."/>
            <person name="McGettigan J.A."/>
            <person name="Micheletti S.J."/>
            <person name="Nasrallah M.E."/>
            <person name="Ortiz D."/>
            <person name="Piller C.R."/>
            <person name="Privatt S.R."/>
            <person name="Schneider S.L."/>
            <person name="Sharp S."/>
            <person name="Smith T.C."/>
            <person name="Stanton J.D."/>
            <person name="Ullery H.E."/>
            <person name="Wilson R.J."/>
            <person name="Serrano M.G."/>
            <person name="Buck G."/>
            <person name="Lee V."/>
            <person name="Wang Y."/>
            <person name="Carvalho R."/>
            <person name="Voegtly L."/>
            <person name="Shi R."/>
            <person name="Duckworth R."/>
            <person name="Johnson A."/>
            <person name="Loviza R."/>
            <person name="Walstead R."/>
            <person name="Shah Z."/>
            <person name="Kiflezghi M."/>
            <person name="Wade K."/>
            <person name="Ball S.L."/>
            <person name="Bradley K.W."/>
            <person name="Asai D.J."/>
            <person name="Bowman C.A."/>
            <person name="Russell D.A."/>
            <person name="Pope W.H."/>
            <person name="Jacobs-Sera D."/>
            <person name="Hendrix R.W."/>
            <person name="Hatfull G.F."/>
        </authorList>
    </citation>
    <scope>NUCLEOTIDE SEQUENCE [LARGE SCALE GENOMIC DNA]</scope>
    <source>
        <strain evidence="3 4">DSM 27648</strain>
    </source>
</reference>
<feature type="domain" description="Peptidase C39" evidence="2">
    <location>
        <begin position="336"/>
        <end position="465"/>
    </location>
</feature>
<sequence>MGDANVLPGVAARIVQHIEGFRFREALAALDDPRDGGALAAPLAGLLRARALAGIEKWHASYQILGEVRGMRDLGTLERVEAQVRTARVLRFASPLVDYALDIALAAARSGVRAGGAGIALAVDAHLEAALLFGRKRCKNLAQEQLEAAAKLGENASWVHSARADLAITFDERVAAKEALDALVATLPSITSESERVTAERYAWLGNARLYTILGEFDSAAAEIGKLASRPAGDVAVPRSQWRLYAAQGKWNEVAEALTRILEAVPDGDSSRGLMLERAAAFYRAGDIGGAREAWTKIAASGNGDPASRTAARNLEKSANEGAKRTRLVAFPSVTQLRNHCGPASVELCLRFFGTSADQVSVAREIKHPDGGTPVHRMRAYMDAAGFVTRRIEADLDRLRKILDAGVPVILEEDYSTTRHVAVAIGYDDRREILEVQDPMTHEIRETPYEELPKLREFSNHGALVAVPKDRADLLAKLDEAGAVECVYITTTDKAWEAFDQNRYEDADRLASEAIELHEPYELAWVLRFVRAREQFEAERSDENKSRLIGILDAITHLWPDDEWPQQFLGRVYALEDRASDALAAFERARDRDPDDANNWCSIGDQHLALGDQQAARKAFEEALQRDPGHVRSNENLANVAFELGDVSLAALLNSCARELSEDNPYNHYVHARILGKRGEVNGALKAYERAIELRPESKGYAVERAKLLARRGDVDEALASIEKRLEAEPNDGYLLTNLADLAYDNGRYERCLAACAKLREVDPNSPTPEAIGGAALAKLGKLDEGLTSLRAALRKRPVYGWVHREIGRIFALAGRHEDAIPAFAAAAGLSNSPEMIFALADALTNGGHAGEAAFYARRSVQSLQLDEDQVLRAAEILAAGDGVGSAHGFLGNVGEENPRDMAVACAHARFLLEKHWFPGAASKVISRLSELAPEDPLVLAQAADQLMDASMKDEPQGEAIFLRAIEAAPKLVAPRRLYARQLNERGRYVEALGVLEPLAADIETTTDRVNALLGLRRDDEAQKLIDGFAESLPEEDRGERKPLDFTFAKVNQRWEDALVLATEIGESEGELEDDGELGKWEKERFDCLVALGRSEEAYEFGVAQCADAEDKGLLAYKAMARDDHALGARLGQESFEEDENEDYALQVLAWLADLEGDVPRAKALWLQMREHTDWHIHDENLGRLAIAAGELEEAKEFAERAVAAGHACPTALHLRATVRLLGGDREGAKSDALRARGAWPVARRGADEHIAAMLIALEEPEKKDEARKLYERYLEREKLSPSDRQFHARLRAALGV</sequence>
<dbReference type="Gene3D" id="1.25.40.10">
    <property type="entry name" value="Tetratricopeptide repeat domain"/>
    <property type="match status" value="5"/>
</dbReference>
<proteinExistence type="predicted"/>
<keyword evidence="4" id="KW-1185">Reference proteome</keyword>
<dbReference type="Proteomes" id="UP000064967">
    <property type="component" value="Chromosome"/>
</dbReference>
<dbReference type="SUPFAM" id="SSF48452">
    <property type="entry name" value="TPR-like"/>
    <property type="match status" value="4"/>
</dbReference>
<keyword evidence="1" id="KW-0802">TPR repeat</keyword>
<organism evidence="3 4">
    <name type="scientific">Labilithrix luteola</name>
    <dbReference type="NCBI Taxonomy" id="1391654"/>
    <lineage>
        <taxon>Bacteria</taxon>
        <taxon>Pseudomonadati</taxon>
        <taxon>Myxococcota</taxon>
        <taxon>Polyangia</taxon>
        <taxon>Polyangiales</taxon>
        <taxon>Labilitrichaceae</taxon>
        <taxon>Labilithrix</taxon>
    </lineage>
</organism>
<dbReference type="Gene3D" id="3.90.70.10">
    <property type="entry name" value="Cysteine proteinases"/>
    <property type="match status" value="1"/>
</dbReference>
<dbReference type="InterPro" id="IPR005074">
    <property type="entry name" value="Peptidase_C39"/>
</dbReference>
<dbReference type="PANTHER" id="PTHR12558">
    <property type="entry name" value="CELL DIVISION CYCLE 16,23,27"/>
    <property type="match status" value="1"/>
</dbReference>
<feature type="repeat" description="TPR" evidence="1">
    <location>
        <begin position="597"/>
        <end position="630"/>
    </location>
</feature>
<evidence type="ECO:0000313" key="3">
    <source>
        <dbReference type="EMBL" id="AKU93486.1"/>
    </source>
</evidence>
<dbReference type="STRING" id="1391654.AKJ09_00150"/>
<feature type="repeat" description="TPR" evidence="1">
    <location>
        <begin position="665"/>
        <end position="698"/>
    </location>
</feature>
<dbReference type="PATRIC" id="fig|1391654.3.peg.164"/>